<dbReference type="EMBL" id="CYRY02000536">
    <property type="protein sequence ID" value="VCW50062.1"/>
    <property type="molecule type" value="Genomic_DNA"/>
</dbReference>
<proteinExistence type="predicted"/>
<feature type="region of interest" description="Disordered" evidence="1">
    <location>
        <begin position="40"/>
        <end position="67"/>
    </location>
</feature>
<gene>
    <name evidence="2" type="ORF">BN2614_LOCUS1</name>
</gene>
<dbReference type="AlphaFoldDB" id="A0A9X9PT14"/>
<name>A0A9X9PT14_GULGU</name>
<feature type="region of interest" description="Disordered" evidence="1">
    <location>
        <begin position="1"/>
        <end position="21"/>
    </location>
</feature>
<feature type="compositionally biased region" description="Low complexity" evidence="1">
    <location>
        <begin position="51"/>
        <end position="67"/>
    </location>
</feature>
<evidence type="ECO:0000313" key="2">
    <source>
        <dbReference type="EMBL" id="VCW50062.1"/>
    </source>
</evidence>
<organism evidence="2 3">
    <name type="scientific">Gulo gulo</name>
    <name type="common">Wolverine</name>
    <name type="synonym">Gluton</name>
    <dbReference type="NCBI Taxonomy" id="48420"/>
    <lineage>
        <taxon>Eukaryota</taxon>
        <taxon>Metazoa</taxon>
        <taxon>Chordata</taxon>
        <taxon>Craniata</taxon>
        <taxon>Vertebrata</taxon>
        <taxon>Euteleostomi</taxon>
        <taxon>Mammalia</taxon>
        <taxon>Eutheria</taxon>
        <taxon>Laurasiatheria</taxon>
        <taxon>Carnivora</taxon>
        <taxon>Caniformia</taxon>
        <taxon>Musteloidea</taxon>
        <taxon>Mustelidae</taxon>
        <taxon>Guloninae</taxon>
        <taxon>Gulo</taxon>
    </lineage>
</organism>
<comment type="caution">
    <text evidence="2">The sequence shown here is derived from an EMBL/GenBank/DDBJ whole genome shotgun (WGS) entry which is preliminary data.</text>
</comment>
<feature type="non-terminal residue" evidence="2">
    <location>
        <position position="1"/>
    </location>
</feature>
<evidence type="ECO:0000256" key="1">
    <source>
        <dbReference type="SAM" id="MobiDB-lite"/>
    </source>
</evidence>
<protein>
    <submittedName>
        <fullName evidence="2">Uncharacterized protein</fullName>
    </submittedName>
</protein>
<accession>A0A9X9PT14</accession>
<keyword evidence="3" id="KW-1185">Reference proteome</keyword>
<feature type="compositionally biased region" description="Low complexity" evidence="1">
    <location>
        <begin position="1"/>
        <end position="14"/>
    </location>
</feature>
<reference evidence="2 3" key="1">
    <citation type="submission" date="2018-10" db="EMBL/GenBank/DDBJ databases">
        <authorList>
            <person name="Ekblom R."/>
            <person name="Jareborg N."/>
        </authorList>
    </citation>
    <scope>NUCLEOTIDE SEQUENCE [LARGE SCALE GENOMIC DNA]</scope>
    <source>
        <tissue evidence="2">Muscle</tissue>
    </source>
</reference>
<dbReference type="Proteomes" id="UP000269945">
    <property type="component" value="Unassembled WGS sequence"/>
</dbReference>
<sequence>ELFLPSSSSSSSTSLNKPIDRHHLLVTRISGKEFSIQSSYNESIKPFHPNRPGGSRKSSGRSFSAHL</sequence>
<evidence type="ECO:0000313" key="3">
    <source>
        <dbReference type="Proteomes" id="UP000269945"/>
    </source>
</evidence>